<dbReference type="InterPro" id="IPR058240">
    <property type="entry name" value="rSAM_sf"/>
</dbReference>
<keyword evidence="4" id="KW-0408">Iron</keyword>
<proteinExistence type="predicted"/>
<reference evidence="7 8" key="1">
    <citation type="submission" date="2022-04" db="EMBL/GenBank/DDBJ databases">
        <title>Roseobacter sp. WL0113 is a bacterium isolated from neritic sediment.</title>
        <authorList>
            <person name="Wang L."/>
            <person name="He W."/>
            <person name="Zhang D.-F."/>
        </authorList>
    </citation>
    <scope>NUCLEOTIDE SEQUENCE [LARGE SCALE GENOMIC DNA]</scope>
    <source>
        <strain evidence="7 8">WL0113</strain>
    </source>
</reference>
<dbReference type="PANTHER" id="PTHR43273:SF8">
    <property type="entry name" value="RADICAL SAM DOMAIN PROTEIN"/>
    <property type="match status" value="1"/>
</dbReference>
<keyword evidence="2" id="KW-0949">S-adenosyl-L-methionine</keyword>
<name>A0ABT3BGQ8_9RHOB</name>
<accession>A0ABT3BGQ8</accession>
<gene>
    <name evidence="7" type="primary">grrM</name>
    <name evidence="7" type="ORF">MUB52_15140</name>
</gene>
<evidence type="ECO:0000256" key="3">
    <source>
        <dbReference type="ARBA" id="ARBA00022723"/>
    </source>
</evidence>
<comment type="cofactor">
    <cofactor evidence="1">
        <name>[4Fe-4S] cluster</name>
        <dbReference type="ChEBI" id="CHEBI:49883"/>
    </cofactor>
</comment>
<dbReference type="SFLD" id="SFLDG01072">
    <property type="entry name" value="dehydrogenase_like"/>
    <property type="match status" value="1"/>
</dbReference>
<keyword evidence="8" id="KW-1185">Reference proteome</keyword>
<keyword evidence="3" id="KW-0479">Metal-binding</keyword>
<dbReference type="InterPro" id="IPR007197">
    <property type="entry name" value="rSAM"/>
</dbReference>
<evidence type="ECO:0000313" key="7">
    <source>
        <dbReference type="EMBL" id="MCV3272767.1"/>
    </source>
</evidence>
<dbReference type="EMBL" id="JALIEB010000010">
    <property type="protein sequence ID" value="MCV3272767.1"/>
    <property type="molecule type" value="Genomic_DNA"/>
</dbReference>
<dbReference type="RefSeq" id="WP_263845087.1">
    <property type="nucleotide sequence ID" value="NZ_JALIEB010000010.1"/>
</dbReference>
<dbReference type="InterPro" id="IPR023867">
    <property type="entry name" value="Sulphatase_maturase_rSAM"/>
</dbReference>
<evidence type="ECO:0000256" key="2">
    <source>
        <dbReference type="ARBA" id="ARBA00022691"/>
    </source>
</evidence>
<evidence type="ECO:0000256" key="4">
    <source>
        <dbReference type="ARBA" id="ARBA00023004"/>
    </source>
</evidence>
<evidence type="ECO:0000313" key="8">
    <source>
        <dbReference type="Proteomes" id="UP001208690"/>
    </source>
</evidence>
<dbReference type="InterPro" id="IPR013785">
    <property type="entry name" value="Aldolase_TIM"/>
</dbReference>
<dbReference type="SFLD" id="SFLDS00029">
    <property type="entry name" value="Radical_SAM"/>
    <property type="match status" value="1"/>
</dbReference>
<evidence type="ECO:0000259" key="6">
    <source>
        <dbReference type="Pfam" id="PF04055"/>
    </source>
</evidence>
<dbReference type="Gene3D" id="3.20.20.70">
    <property type="entry name" value="Aldolase class I"/>
    <property type="match status" value="1"/>
</dbReference>
<dbReference type="NCBIfam" id="TIGR04261">
    <property type="entry name" value="rSAM_GlyRichRpt"/>
    <property type="match status" value="1"/>
</dbReference>
<evidence type="ECO:0000256" key="1">
    <source>
        <dbReference type="ARBA" id="ARBA00001966"/>
    </source>
</evidence>
<dbReference type="Proteomes" id="UP001208690">
    <property type="component" value="Unassembled WGS sequence"/>
</dbReference>
<protein>
    <submittedName>
        <fullName evidence="7">GRRM system radical SAM/SPASM domain protein</fullName>
    </submittedName>
</protein>
<dbReference type="PANTHER" id="PTHR43273">
    <property type="entry name" value="ANAEROBIC SULFATASE-MATURATING ENZYME HOMOLOG ASLB-RELATED"/>
    <property type="match status" value="1"/>
</dbReference>
<sequence length="385" mass="42270">MPALSKLDLLVLQPTPFCNLDCRYCYLPHRSQTARMDDDTLRAVGRTIMASPCTTADTTLLWHAGEPCVLPATWYREACLRLEEGGGRAVGRQAFQTNATRIDDAWLDYFAQPGVSVGVSLDGPAEINDHWRVDRRGRGSFARTMQGIAALRGAGIPFHVICVVTAASLDHPERIAHALAETGAHSIGLNVEEVDGIHARSSLTRVEEAQYQQFLCRFSEALATHDPAPRLREADRVRSAVTAWQQGQGLRSQENTPGAIISVGVRGDISSFSPELLGLTSEAYDDFRFGNVHEIGELSEIFLSRAFLRCQRDISRGVARCRKSCAYFGLCGGGSPSNKLGETGRFDATETRHCRLSVKATVDTLLDRLETTSAPKMQERRHAIG</sequence>
<dbReference type="SUPFAM" id="SSF102114">
    <property type="entry name" value="Radical SAM enzymes"/>
    <property type="match status" value="1"/>
</dbReference>
<dbReference type="InterPro" id="IPR026357">
    <property type="entry name" value="rSAM_SPASM_GrrM_OscB"/>
</dbReference>
<organism evidence="7 8">
    <name type="scientific">Roseobacter sinensis</name>
    <dbReference type="NCBI Taxonomy" id="2931391"/>
    <lineage>
        <taxon>Bacteria</taxon>
        <taxon>Pseudomonadati</taxon>
        <taxon>Pseudomonadota</taxon>
        <taxon>Alphaproteobacteria</taxon>
        <taxon>Rhodobacterales</taxon>
        <taxon>Roseobacteraceae</taxon>
        <taxon>Roseobacter</taxon>
    </lineage>
</organism>
<keyword evidence="5" id="KW-0411">Iron-sulfur</keyword>
<evidence type="ECO:0000256" key="5">
    <source>
        <dbReference type="ARBA" id="ARBA00023014"/>
    </source>
</evidence>
<dbReference type="Pfam" id="PF04055">
    <property type="entry name" value="Radical_SAM"/>
    <property type="match status" value="1"/>
</dbReference>
<feature type="domain" description="Radical SAM core" evidence="6">
    <location>
        <begin position="13"/>
        <end position="177"/>
    </location>
</feature>
<dbReference type="CDD" id="cd01335">
    <property type="entry name" value="Radical_SAM"/>
    <property type="match status" value="1"/>
</dbReference>
<dbReference type="SFLD" id="SFLDG01067">
    <property type="entry name" value="SPASM/twitch_domain_containing"/>
    <property type="match status" value="1"/>
</dbReference>
<comment type="caution">
    <text evidence="7">The sequence shown here is derived from an EMBL/GenBank/DDBJ whole genome shotgun (WGS) entry which is preliminary data.</text>
</comment>
<dbReference type="SFLD" id="SFLDG01386">
    <property type="entry name" value="main_SPASM_domain-containing"/>
    <property type="match status" value="1"/>
</dbReference>